<reference evidence="2 3" key="1">
    <citation type="submission" date="2015-12" db="EMBL/GenBank/DDBJ databases">
        <title>Draft genome of the nematode, Onchocerca flexuosa.</title>
        <authorList>
            <person name="Mitreva M."/>
        </authorList>
    </citation>
    <scope>NUCLEOTIDE SEQUENCE [LARGE SCALE GENOMIC DNA]</scope>
    <source>
        <strain evidence="2">Red Deer</strain>
    </source>
</reference>
<gene>
    <name evidence="2" type="ORF">X798_07438</name>
</gene>
<proteinExistence type="predicted"/>
<protein>
    <recommendedName>
        <fullName evidence="4">Secreted protein</fullName>
    </recommendedName>
</protein>
<name>A0A238BM49_9BILA</name>
<dbReference type="EMBL" id="KZ270729">
    <property type="protein sequence ID" value="OZC05588.1"/>
    <property type="molecule type" value="Genomic_DNA"/>
</dbReference>
<evidence type="ECO:0000313" key="2">
    <source>
        <dbReference type="EMBL" id="OZC05588.1"/>
    </source>
</evidence>
<dbReference type="OrthoDB" id="10057496at2759"/>
<dbReference type="Proteomes" id="UP000242913">
    <property type="component" value="Unassembled WGS sequence"/>
</dbReference>
<feature type="signal peptide" evidence="1">
    <location>
        <begin position="1"/>
        <end position="23"/>
    </location>
</feature>
<dbReference type="AlphaFoldDB" id="A0A238BM49"/>
<keyword evidence="3" id="KW-1185">Reference proteome</keyword>
<sequence length="77" mass="8672">MLLLNKGITYVNVQLLLIWLATTRRPRSNSVVDTTTVSTSVSANHRNQHLITGIGSISNLRNMERIFTSSIVHAYIY</sequence>
<feature type="chain" id="PRO_5012421157" description="Secreted protein" evidence="1">
    <location>
        <begin position="24"/>
        <end position="77"/>
    </location>
</feature>
<keyword evidence="1" id="KW-0732">Signal</keyword>
<feature type="non-terminal residue" evidence="2">
    <location>
        <position position="77"/>
    </location>
</feature>
<accession>A0A238BM49</accession>
<organism evidence="2 3">
    <name type="scientific">Onchocerca flexuosa</name>
    <dbReference type="NCBI Taxonomy" id="387005"/>
    <lineage>
        <taxon>Eukaryota</taxon>
        <taxon>Metazoa</taxon>
        <taxon>Ecdysozoa</taxon>
        <taxon>Nematoda</taxon>
        <taxon>Chromadorea</taxon>
        <taxon>Rhabditida</taxon>
        <taxon>Spirurina</taxon>
        <taxon>Spiruromorpha</taxon>
        <taxon>Filarioidea</taxon>
        <taxon>Onchocercidae</taxon>
        <taxon>Onchocerca</taxon>
    </lineage>
</organism>
<evidence type="ECO:0000256" key="1">
    <source>
        <dbReference type="SAM" id="SignalP"/>
    </source>
</evidence>
<evidence type="ECO:0000313" key="3">
    <source>
        <dbReference type="Proteomes" id="UP000242913"/>
    </source>
</evidence>
<evidence type="ECO:0008006" key="4">
    <source>
        <dbReference type="Google" id="ProtNLM"/>
    </source>
</evidence>